<sequence>GPRPPGPGLVPRATGAVRQHAAHVVEACGRPGRPAFV</sequence>
<feature type="non-terminal residue" evidence="1">
    <location>
        <position position="37"/>
    </location>
</feature>
<name>A0A6J4H4Q0_9ACTN</name>
<organism evidence="1">
    <name type="scientific">uncultured Blastococcus sp</name>
    <dbReference type="NCBI Taxonomy" id="217144"/>
    <lineage>
        <taxon>Bacteria</taxon>
        <taxon>Bacillati</taxon>
        <taxon>Actinomycetota</taxon>
        <taxon>Actinomycetes</taxon>
        <taxon>Geodermatophilales</taxon>
        <taxon>Geodermatophilaceae</taxon>
        <taxon>Blastococcus</taxon>
        <taxon>environmental samples</taxon>
    </lineage>
</organism>
<feature type="non-terminal residue" evidence="1">
    <location>
        <position position="1"/>
    </location>
</feature>
<accession>A0A6J4H4Q0</accession>
<dbReference type="EMBL" id="CADCTI010000026">
    <property type="protein sequence ID" value="CAA9214940.1"/>
    <property type="molecule type" value="Genomic_DNA"/>
</dbReference>
<dbReference type="AlphaFoldDB" id="A0A6J4H4Q0"/>
<protein>
    <submittedName>
        <fullName evidence="1">Uncharacterized protein</fullName>
    </submittedName>
</protein>
<reference evidence="1" key="1">
    <citation type="submission" date="2020-02" db="EMBL/GenBank/DDBJ databases">
        <authorList>
            <person name="Meier V. D."/>
        </authorList>
    </citation>
    <scope>NUCLEOTIDE SEQUENCE</scope>
    <source>
        <strain evidence="1">AVDCRST_MAG57</strain>
    </source>
</reference>
<evidence type="ECO:0000313" key="1">
    <source>
        <dbReference type="EMBL" id="CAA9214940.1"/>
    </source>
</evidence>
<gene>
    <name evidence="1" type="ORF">AVDCRST_MAG57-281</name>
</gene>
<proteinExistence type="predicted"/>